<sequence>MAKPPTIFVADFSRPSISYRIATARARTYRELIAATYRLFDRPLNQFHAHMHFDGNRCRGRVAETEWDDEAYFSEEFYNGHERLTLFVHFEHKLQKKELEGEDEVVEKDETRGKKENLSILEKIEEMNRFLENEAIIRRERINGNTVADMENENYEATATSRTDVCTLPPVSQVVSSQNISLTSKHVVTNPPPTTNRQGRSKDNEYESIIIGHAQEQRCIDINNRPTVWAKLAMKGSKQPHHVYAYFSAKYGKDVKKRLQRKKGRMQILLSEVDFLDEFSAGSLSETVEKINVALREKYKDRLEREEIDNVEENTESGHAEEHDLMSK</sequence>
<dbReference type="EMBL" id="MU006786">
    <property type="protein sequence ID" value="KAF2639743.1"/>
    <property type="molecule type" value="Genomic_DNA"/>
</dbReference>
<evidence type="ECO:0000313" key="3">
    <source>
        <dbReference type="Proteomes" id="UP000799753"/>
    </source>
</evidence>
<gene>
    <name evidence="2" type="ORF">P280DRAFT_550434</name>
</gene>
<keyword evidence="3" id="KW-1185">Reference proteome</keyword>
<dbReference type="OrthoDB" id="3680973at2759"/>
<name>A0A6A6RZ71_9PLEO</name>
<organism evidence="2 3">
    <name type="scientific">Massarina eburnea CBS 473.64</name>
    <dbReference type="NCBI Taxonomy" id="1395130"/>
    <lineage>
        <taxon>Eukaryota</taxon>
        <taxon>Fungi</taxon>
        <taxon>Dikarya</taxon>
        <taxon>Ascomycota</taxon>
        <taxon>Pezizomycotina</taxon>
        <taxon>Dothideomycetes</taxon>
        <taxon>Pleosporomycetidae</taxon>
        <taxon>Pleosporales</taxon>
        <taxon>Massarineae</taxon>
        <taxon>Massarinaceae</taxon>
        <taxon>Massarina</taxon>
    </lineage>
</organism>
<dbReference type="Proteomes" id="UP000799753">
    <property type="component" value="Unassembled WGS sequence"/>
</dbReference>
<proteinExistence type="predicted"/>
<evidence type="ECO:0000313" key="2">
    <source>
        <dbReference type="EMBL" id="KAF2639743.1"/>
    </source>
</evidence>
<feature type="compositionally biased region" description="Basic and acidic residues" evidence="1">
    <location>
        <begin position="316"/>
        <end position="328"/>
    </location>
</feature>
<accession>A0A6A6RZ71</accession>
<dbReference type="AlphaFoldDB" id="A0A6A6RZ71"/>
<protein>
    <submittedName>
        <fullName evidence="2">Uncharacterized protein</fullName>
    </submittedName>
</protein>
<feature type="region of interest" description="Disordered" evidence="1">
    <location>
        <begin position="307"/>
        <end position="328"/>
    </location>
</feature>
<reference evidence="2" key="1">
    <citation type="journal article" date="2020" name="Stud. Mycol.">
        <title>101 Dothideomycetes genomes: a test case for predicting lifestyles and emergence of pathogens.</title>
        <authorList>
            <person name="Haridas S."/>
            <person name="Albert R."/>
            <person name="Binder M."/>
            <person name="Bloem J."/>
            <person name="Labutti K."/>
            <person name="Salamov A."/>
            <person name="Andreopoulos B."/>
            <person name="Baker S."/>
            <person name="Barry K."/>
            <person name="Bills G."/>
            <person name="Bluhm B."/>
            <person name="Cannon C."/>
            <person name="Castanera R."/>
            <person name="Culley D."/>
            <person name="Daum C."/>
            <person name="Ezra D."/>
            <person name="Gonzalez J."/>
            <person name="Henrissat B."/>
            <person name="Kuo A."/>
            <person name="Liang C."/>
            <person name="Lipzen A."/>
            <person name="Lutzoni F."/>
            <person name="Magnuson J."/>
            <person name="Mondo S."/>
            <person name="Nolan M."/>
            <person name="Ohm R."/>
            <person name="Pangilinan J."/>
            <person name="Park H.-J."/>
            <person name="Ramirez L."/>
            <person name="Alfaro M."/>
            <person name="Sun H."/>
            <person name="Tritt A."/>
            <person name="Yoshinaga Y."/>
            <person name="Zwiers L.-H."/>
            <person name="Turgeon B."/>
            <person name="Goodwin S."/>
            <person name="Spatafora J."/>
            <person name="Crous P."/>
            <person name="Grigoriev I."/>
        </authorList>
    </citation>
    <scope>NUCLEOTIDE SEQUENCE</scope>
    <source>
        <strain evidence="2">CBS 473.64</strain>
    </source>
</reference>
<evidence type="ECO:0000256" key="1">
    <source>
        <dbReference type="SAM" id="MobiDB-lite"/>
    </source>
</evidence>